<sequence>MATDTVSEEVELDRLSNSIDEHDEVADDDPRFRDPLAWPDATTNPVRIRWQYAISIGLIHLLACLAFVPWLFSWTGVALCFLGLYVFGTLGINLCYHRLLTHQGFVAPKWLEHGLALLGVCTLQDTPACWVAMHRMHHKYSDTQPDPHSPLVNFLWGHCGWLMVVNRDFRNVNYYERFARDILKDRFYMQLERHSLWAIIYIGHALLFYLAGFTIGWLTAGSVMAGVQFGASLVVWGVLLRTVLTWHITWSVNSVTHLWGYQNYETRENSQNNILIGLVSNGEGWHNNHHADQRSAAHGHKWWEFDITWLTILMLEKLGIVQQVVRPKAWTKREVPKPHFQVD</sequence>
<evidence type="ECO:0000313" key="15">
    <source>
        <dbReference type="Proteomes" id="UP000315750"/>
    </source>
</evidence>
<keyword evidence="15" id="KW-1185">Reference proteome</keyword>
<dbReference type="RefSeq" id="WP_145249316.1">
    <property type="nucleotide sequence ID" value="NZ_CP036278.1"/>
</dbReference>
<evidence type="ECO:0000256" key="3">
    <source>
        <dbReference type="ARBA" id="ARBA00022516"/>
    </source>
</evidence>
<dbReference type="PRINTS" id="PR00075">
    <property type="entry name" value="FACDDSATRASE"/>
</dbReference>
<dbReference type="KEGG" id="amuc:Pan181_41080"/>
<keyword evidence="5" id="KW-0276">Fatty acid metabolism</keyword>
<organism evidence="14 15">
    <name type="scientific">Aeoliella mucimassa</name>
    <dbReference type="NCBI Taxonomy" id="2527972"/>
    <lineage>
        <taxon>Bacteria</taxon>
        <taxon>Pseudomonadati</taxon>
        <taxon>Planctomycetota</taxon>
        <taxon>Planctomycetia</taxon>
        <taxon>Pirellulales</taxon>
        <taxon>Lacipirellulaceae</taxon>
        <taxon>Aeoliella</taxon>
    </lineage>
</organism>
<dbReference type="InterPro" id="IPR005804">
    <property type="entry name" value="FA_desaturase_dom"/>
</dbReference>
<evidence type="ECO:0000256" key="1">
    <source>
        <dbReference type="ARBA" id="ARBA00004141"/>
    </source>
</evidence>
<protein>
    <submittedName>
        <fullName evidence="14">Fatty acid desaturase</fullName>
    </submittedName>
</protein>
<dbReference type="EMBL" id="CP036278">
    <property type="protein sequence ID" value="QDU57885.1"/>
    <property type="molecule type" value="Genomic_DNA"/>
</dbReference>
<proteinExistence type="inferred from homology"/>
<comment type="similarity">
    <text evidence="2">Belongs to the fatty acid desaturase type 2 family.</text>
</comment>
<evidence type="ECO:0000256" key="11">
    <source>
        <dbReference type="ARBA" id="ARBA00023160"/>
    </source>
</evidence>
<name>A0A518AT27_9BACT</name>
<evidence type="ECO:0000313" key="14">
    <source>
        <dbReference type="EMBL" id="QDU57885.1"/>
    </source>
</evidence>
<keyword evidence="8" id="KW-0408">Iron</keyword>
<dbReference type="InterPro" id="IPR015876">
    <property type="entry name" value="Acyl-CoA_DS"/>
</dbReference>
<dbReference type="OrthoDB" id="19906at2"/>
<dbReference type="Proteomes" id="UP000315750">
    <property type="component" value="Chromosome"/>
</dbReference>
<keyword evidence="9" id="KW-0443">Lipid metabolism</keyword>
<keyword evidence="11" id="KW-0275">Fatty acid biosynthesis</keyword>
<keyword evidence="4 12" id="KW-0812">Transmembrane</keyword>
<dbReference type="GO" id="GO:0016020">
    <property type="term" value="C:membrane"/>
    <property type="evidence" value="ECO:0007669"/>
    <property type="project" value="UniProtKB-SubCell"/>
</dbReference>
<dbReference type="AlphaFoldDB" id="A0A518AT27"/>
<feature type="transmembrane region" description="Helical" evidence="12">
    <location>
        <begin position="52"/>
        <end position="70"/>
    </location>
</feature>
<keyword evidence="3" id="KW-0444">Lipid biosynthesis</keyword>
<dbReference type="GO" id="GO:0006633">
    <property type="term" value="P:fatty acid biosynthetic process"/>
    <property type="evidence" value="ECO:0007669"/>
    <property type="project" value="UniProtKB-KW"/>
</dbReference>
<feature type="transmembrane region" description="Helical" evidence="12">
    <location>
        <begin position="223"/>
        <end position="244"/>
    </location>
</feature>
<evidence type="ECO:0000256" key="8">
    <source>
        <dbReference type="ARBA" id="ARBA00023004"/>
    </source>
</evidence>
<evidence type="ECO:0000256" key="4">
    <source>
        <dbReference type="ARBA" id="ARBA00022692"/>
    </source>
</evidence>
<keyword evidence="6 12" id="KW-1133">Transmembrane helix</keyword>
<evidence type="ECO:0000256" key="12">
    <source>
        <dbReference type="SAM" id="Phobius"/>
    </source>
</evidence>
<dbReference type="CDD" id="cd03505">
    <property type="entry name" value="Delta9-FADS-like"/>
    <property type="match status" value="1"/>
</dbReference>
<gene>
    <name evidence="14" type="ORF">Pan181_41080</name>
</gene>
<dbReference type="PANTHER" id="PTHR11351:SF31">
    <property type="entry name" value="DESATURASE 1, ISOFORM A-RELATED"/>
    <property type="match status" value="1"/>
</dbReference>
<keyword evidence="10 12" id="KW-0472">Membrane</keyword>
<keyword evidence="7" id="KW-0560">Oxidoreductase</keyword>
<evidence type="ECO:0000259" key="13">
    <source>
        <dbReference type="Pfam" id="PF00487"/>
    </source>
</evidence>
<evidence type="ECO:0000256" key="9">
    <source>
        <dbReference type="ARBA" id="ARBA00023098"/>
    </source>
</evidence>
<evidence type="ECO:0000256" key="2">
    <source>
        <dbReference type="ARBA" id="ARBA00008749"/>
    </source>
</evidence>
<reference evidence="14 15" key="1">
    <citation type="submission" date="2019-02" db="EMBL/GenBank/DDBJ databases">
        <title>Deep-cultivation of Planctomycetes and their phenomic and genomic characterization uncovers novel biology.</title>
        <authorList>
            <person name="Wiegand S."/>
            <person name="Jogler M."/>
            <person name="Boedeker C."/>
            <person name="Pinto D."/>
            <person name="Vollmers J."/>
            <person name="Rivas-Marin E."/>
            <person name="Kohn T."/>
            <person name="Peeters S.H."/>
            <person name="Heuer A."/>
            <person name="Rast P."/>
            <person name="Oberbeckmann S."/>
            <person name="Bunk B."/>
            <person name="Jeske O."/>
            <person name="Meyerdierks A."/>
            <person name="Storesund J.E."/>
            <person name="Kallscheuer N."/>
            <person name="Luecker S."/>
            <person name="Lage O.M."/>
            <person name="Pohl T."/>
            <person name="Merkel B.J."/>
            <person name="Hornburger P."/>
            <person name="Mueller R.-W."/>
            <person name="Bruemmer F."/>
            <person name="Labrenz M."/>
            <person name="Spormann A.M."/>
            <person name="Op den Camp H."/>
            <person name="Overmann J."/>
            <person name="Amann R."/>
            <person name="Jetten M.S.M."/>
            <person name="Mascher T."/>
            <person name="Medema M.H."/>
            <person name="Devos D.P."/>
            <person name="Kaster A.-K."/>
            <person name="Ovreas L."/>
            <person name="Rohde M."/>
            <person name="Galperin M.Y."/>
            <person name="Jogler C."/>
        </authorList>
    </citation>
    <scope>NUCLEOTIDE SEQUENCE [LARGE SCALE GENOMIC DNA]</scope>
    <source>
        <strain evidence="14 15">Pan181</strain>
    </source>
</reference>
<feature type="transmembrane region" description="Helical" evidence="12">
    <location>
        <begin position="76"/>
        <end position="96"/>
    </location>
</feature>
<dbReference type="Pfam" id="PF00487">
    <property type="entry name" value="FA_desaturase"/>
    <property type="match status" value="1"/>
</dbReference>
<evidence type="ECO:0000256" key="5">
    <source>
        <dbReference type="ARBA" id="ARBA00022832"/>
    </source>
</evidence>
<evidence type="ECO:0000256" key="6">
    <source>
        <dbReference type="ARBA" id="ARBA00022989"/>
    </source>
</evidence>
<dbReference type="GO" id="GO:0016717">
    <property type="term" value="F:oxidoreductase activity, acting on paired donors, with oxidation of a pair of donors resulting in the reduction of molecular oxygen to two molecules of water"/>
    <property type="evidence" value="ECO:0007669"/>
    <property type="project" value="InterPro"/>
</dbReference>
<comment type="subcellular location">
    <subcellularLocation>
        <location evidence="1">Membrane</location>
        <topology evidence="1">Multi-pass membrane protein</topology>
    </subcellularLocation>
</comment>
<accession>A0A518AT27</accession>
<feature type="domain" description="Fatty acid desaturase" evidence="13">
    <location>
        <begin position="73"/>
        <end position="293"/>
    </location>
</feature>
<dbReference type="PANTHER" id="PTHR11351">
    <property type="entry name" value="ACYL-COA DESATURASE"/>
    <property type="match status" value="1"/>
</dbReference>
<evidence type="ECO:0000256" key="7">
    <source>
        <dbReference type="ARBA" id="ARBA00023002"/>
    </source>
</evidence>
<evidence type="ECO:0000256" key="10">
    <source>
        <dbReference type="ARBA" id="ARBA00023136"/>
    </source>
</evidence>
<feature type="transmembrane region" description="Helical" evidence="12">
    <location>
        <begin position="196"/>
        <end position="217"/>
    </location>
</feature>